<dbReference type="AlphaFoldDB" id="A0AAV4FPZ9"/>
<feature type="transmembrane region" description="Helical" evidence="1">
    <location>
        <begin position="113"/>
        <end position="140"/>
    </location>
</feature>
<keyword evidence="1" id="KW-1133">Transmembrane helix</keyword>
<evidence type="ECO:0000256" key="1">
    <source>
        <dbReference type="SAM" id="Phobius"/>
    </source>
</evidence>
<protein>
    <submittedName>
        <fullName evidence="2">Uncharacterized protein</fullName>
    </submittedName>
</protein>
<keyword evidence="1" id="KW-0472">Membrane</keyword>
<keyword evidence="1" id="KW-0812">Transmembrane</keyword>
<name>A0AAV4FPZ9_9GAST</name>
<dbReference type="Proteomes" id="UP000762676">
    <property type="component" value="Unassembled WGS sequence"/>
</dbReference>
<proteinExistence type="predicted"/>
<accession>A0AAV4FPZ9</accession>
<organism evidence="2 3">
    <name type="scientific">Elysia marginata</name>
    <dbReference type="NCBI Taxonomy" id="1093978"/>
    <lineage>
        <taxon>Eukaryota</taxon>
        <taxon>Metazoa</taxon>
        <taxon>Spiralia</taxon>
        <taxon>Lophotrochozoa</taxon>
        <taxon>Mollusca</taxon>
        <taxon>Gastropoda</taxon>
        <taxon>Heterobranchia</taxon>
        <taxon>Euthyneura</taxon>
        <taxon>Panpulmonata</taxon>
        <taxon>Sacoglossa</taxon>
        <taxon>Placobranchoidea</taxon>
        <taxon>Plakobranchidae</taxon>
        <taxon>Elysia</taxon>
    </lineage>
</organism>
<sequence length="141" mass="15452">MFFRDGRAYIYRALNYIRNLFAEVVNAGLPTQSLNPRPYGPKAERLLQCRLITTSSGLGKKTSIQNGQRDQTNRSATRAEFAHSTKRIIAASGHEHSRPLINIAKFIEEIKTVAVVVIVVVAAAAVVVVVVAVLVLVIVVK</sequence>
<reference evidence="2 3" key="1">
    <citation type="journal article" date="2021" name="Elife">
        <title>Chloroplast acquisition without the gene transfer in kleptoplastic sea slugs, Plakobranchus ocellatus.</title>
        <authorList>
            <person name="Maeda T."/>
            <person name="Takahashi S."/>
            <person name="Yoshida T."/>
            <person name="Shimamura S."/>
            <person name="Takaki Y."/>
            <person name="Nagai Y."/>
            <person name="Toyoda A."/>
            <person name="Suzuki Y."/>
            <person name="Arimoto A."/>
            <person name="Ishii H."/>
            <person name="Satoh N."/>
            <person name="Nishiyama T."/>
            <person name="Hasebe M."/>
            <person name="Maruyama T."/>
            <person name="Minagawa J."/>
            <person name="Obokata J."/>
            <person name="Shigenobu S."/>
        </authorList>
    </citation>
    <scope>NUCLEOTIDE SEQUENCE [LARGE SCALE GENOMIC DNA]</scope>
</reference>
<evidence type="ECO:0000313" key="2">
    <source>
        <dbReference type="EMBL" id="GFR75377.1"/>
    </source>
</evidence>
<evidence type="ECO:0000313" key="3">
    <source>
        <dbReference type="Proteomes" id="UP000762676"/>
    </source>
</evidence>
<keyword evidence="3" id="KW-1185">Reference proteome</keyword>
<gene>
    <name evidence="2" type="ORF">ElyMa_003917900</name>
</gene>
<comment type="caution">
    <text evidence="2">The sequence shown here is derived from an EMBL/GenBank/DDBJ whole genome shotgun (WGS) entry which is preliminary data.</text>
</comment>
<dbReference type="EMBL" id="BMAT01007972">
    <property type="protein sequence ID" value="GFR75377.1"/>
    <property type="molecule type" value="Genomic_DNA"/>
</dbReference>